<keyword evidence="10 14" id="KW-1133">Transmembrane helix</keyword>
<dbReference type="OrthoDB" id="4769at2759"/>
<evidence type="ECO:0000256" key="1">
    <source>
        <dbReference type="ARBA" id="ARBA00004477"/>
    </source>
</evidence>
<feature type="transmembrane region" description="Helical" evidence="14">
    <location>
        <begin position="439"/>
        <end position="458"/>
    </location>
</feature>
<dbReference type="PANTHER" id="PTHR12989">
    <property type="entry name" value="ALPHA-1,2-GLUCOSYLTRANSFERASE ALG10"/>
    <property type="match status" value="1"/>
</dbReference>
<evidence type="ECO:0000256" key="2">
    <source>
        <dbReference type="ARBA" id="ARBA00004922"/>
    </source>
</evidence>
<keyword evidence="9" id="KW-0256">Endoplasmic reticulum</keyword>
<evidence type="ECO:0000256" key="6">
    <source>
        <dbReference type="ARBA" id="ARBA00022676"/>
    </source>
</evidence>
<dbReference type="GO" id="GO:0005789">
    <property type="term" value="C:endoplasmic reticulum membrane"/>
    <property type="evidence" value="ECO:0007669"/>
    <property type="project" value="UniProtKB-SubCell"/>
</dbReference>
<protein>
    <recommendedName>
        <fullName evidence="5 14">Dol-P-Glc:Glc(2)Man(9)GlcNAc(2)-PP-Dol alpha-1,2-glucosyltransferase</fullName>
        <ecNumber evidence="4 14">2.4.1.256</ecNumber>
    </recommendedName>
</protein>
<evidence type="ECO:0000256" key="12">
    <source>
        <dbReference type="ARBA" id="ARBA00044727"/>
    </source>
</evidence>
<proteinExistence type="inferred from homology"/>
<feature type="transmembrane region" description="Helical" evidence="14">
    <location>
        <begin position="124"/>
        <end position="146"/>
    </location>
</feature>
<name>A0A8B8B0I3_CRAVI</name>
<evidence type="ECO:0000256" key="8">
    <source>
        <dbReference type="ARBA" id="ARBA00022692"/>
    </source>
</evidence>
<feature type="transmembrane region" description="Helical" evidence="14">
    <location>
        <begin position="63"/>
        <end position="84"/>
    </location>
</feature>
<feature type="transmembrane region" description="Helical" evidence="14">
    <location>
        <begin position="91"/>
        <end position="112"/>
    </location>
</feature>
<dbReference type="GO" id="GO:0006488">
    <property type="term" value="P:dolichol-linked oligosaccharide biosynthetic process"/>
    <property type="evidence" value="ECO:0007669"/>
    <property type="project" value="UniProtKB-UniRule"/>
</dbReference>
<dbReference type="AlphaFoldDB" id="A0A8B8B0I3"/>
<comment type="catalytic activity">
    <reaction evidence="13">
        <text>an alpha-D-Glc-(1-&gt;3)-alpha-D-Glc-(1-&gt;3)-alpha-D-Man-(1-&gt;2)-alpha-D-Man-(1-&gt;2)-alpha-D-Man-(1-&gt;3)-[alpha-D-Man-(1-&gt;2)-alpha-D-Man-(1-&gt;3)-[alpha-D-Man-(1-&gt;2)-alpha-D-Man-(1-&gt;6)]-alpha-D-Man-(1-&gt;6)]-beta-D-Man-(1-&gt;4)-beta-D-GlcNAc-(1-&gt;4)-alpha-D-GlcNAc-diphospho-di-trans,poly-cis-dolichol + a di-trans,poly-cis-dolichyl beta-D-glucosyl phosphate = a alpha-D-Glc-(1-&gt;2)-alpha-D-Glc-(1-&gt;3)-alpha-D-Glc-(1-&gt;3)-alpha-D-Man-(1-&gt;2)-alpha-D-Man-(1-&gt;2)-alpha-D-Man-(1-&gt;3)-[alpha-D-Man-(1-&gt;2)-alpha-D-Man-(1-&gt;3)-[alpha-D-Man-(1-&gt;2)-alpha-D-Man-(1-&gt;6)]-alpha-D-Man-(1-&gt;6)]-beta-D-Man-(1-&gt;4)-beta-D-GlcNAc-(1-&gt;4)-alpha-D-GlcNAc-diphospho-di-trans,poly-cis-dolichol + a di-trans,poly-cis-dolichyl phosphate + H(+)</text>
        <dbReference type="Rhea" id="RHEA:29543"/>
        <dbReference type="Rhea" id="RHEA-COMP:19498"/>
        <dbReference type="Rhea" id="RHEA-COMP:19502"/>
        <dbReference type="Rhea" id="RHEA-COMP:19512"/>
        <dbReference type="Rhea" id="RHEA-COMP:19522"/>
        <dbReference type="ChEBI" id="CHEBI:15378"/>
        <dbReference type="ChEBI" id="CHEBI:57525"/>
        <dbReference type="ChEBI" id="CHEBI:57683"/>
        <dbReference type="ChEBI" id="CHEBI:132522"/>
        <dbReference type="ChEBI" id="CHEBI:132523"/>
        <dbReference type="EC" id="2.4.1.256"/>
    </reaction>
    <physiologicalReaction direction="left-to-right" evidence="13">
        <dbReference type="Rhea" id="RHEA:29544"/>
    </physiologicalReaction>
</comment>
<evidence type="ECO:0000256" key="9">
    <source>
        <dbReference type="ARBA" id="ARBA00022824"/>
    </source>
</evidence>
<feature type="transmembrane region" description="Helical" evidence="14">
    <location>
        <begin position="153"/>
        <end position="179"/>
    </location>
</feature>
<evidence type="ECO:0000313" key="15">
    <source>
        <dbReference type="Proteomes" id="UP000694844"/>
    </source>
</evidence>
<evidence type="ECO:0000256" key="5">
    <source>
        <dbReference type="ARBA" id="ARBA00018512"/>
    </source>
</evidence>
<accession>A0A8B8B0I3</accession>
<reference evidence="16" key="1">
    <citation type="submission" date="2025-08" db="UniProtKB">
        <authorList>
            <consortium name="RefSeq"/>
        </authorList>
    </citation>
    <scope>IDENTIFICATION</scope>
    <source>
        <tissue evidence="16">Whole sample</tissue>
    </source>
</reference>
<dbReference type="RefSeq" id="XP_022296841.1">
    <property type="nucleotide sequence ID" value="XM_022441133.1"/>
</dbReference>
<dbReference type="EC" id="2.4.1.256" evidence="4 14"/>
<dbReference type="PIRSF" id="PIRSF028810">
    <property type="entry name" value="Alpha1_2_glucosyltferase_Alg10"/>
    <property type="match status" value="1"/>
</dbReference>
<dbReference type="Proteomes" id="UP000694844">
    <property type="component" value="Chromosome 8"/>
</dbReference>
<keyword evidence="7" id="KW-0808">Transferase</keyword>
<dbReference type="GeneID" id="111106457"/>
<comment type="pathway">
    <text evidence="2">Protein modification; protein glycosylation.</text>
</comment>
<evidence type="ECO:0000256" key="4">
    <source>
        <dbReference type="ARBA" id="ARBA00011967"/>
    </source>
</evidence>
<evidence type="ECO:0000256" key="14">
    <source>
        <dbReference type="PIRNR" id="PIRNR028810"/>
    </source>
</evidence>
<evidence type="ECO:0000256" key="10">
    <source>
        <dbReference type="ARBA" id="ARBA00022989"/>
    </source>
</evidence>
<feature type="transmembrane region" description="Helical" evidence="14">
    <location>
        <begin position="399"/>
        <end position="427"/>
    </location>
</feature>
<dbReference type="GO" id="GO:0106073">
    <property type="term" value="F:dolichyl pyrophosphate Glc2Man9GlcNAc2 alpha-1,2-glucosyltransferase activity"/>
    <property type="evidence" value="ECO:0007669"/>
    <property type="project" value="UniProtKB-UniRule"/>
</dbReference>
<keyword evidence="11 14" id="KW-0472">Membrane</keyword>
<feature type="transmembrane region" description="Helical" evidence="14">
    <location>
        <begin position="370"/>
        <end position="387"/>
    </location>
</feature>
<evidence type="ECO:0000256" key="7">
    <source>
        <dbReference type="ARBA" id="ARBA00022679"/>
    </source>
</evidence>
<evidence type="ECO:0000313" key="16">
    <source>
        <dbReference type="RefSeq" id="XP_022296841.1"/>
    </source>
</evidence>
<feature type="transmembrane region" description="Helical" evidence="14">
    <location>
        <begin position="7"/>
        <end position="24"/>
    </location>
</feature>
<keyword evidence="15" id="KW-1185">Reference proteome</keyword>
<evidence type="ECO:0000256" key="3">
    <source>
        <dbReference type="ARBA" id="ARBA00010600"/>
    </source>
</evidence>
<comment type="function">
    <text evidence="12">Dol-P-Glc:Glc(2)Man(9)GlcNAc(2)-PP-Dol alpha-1,2-glucosyltransferase that operates in the biosynthetic pathway of dolichol-linked oligosaccharides, the glycan precursors employed in protein asparagine (N)-glycosylation. The assembly of dolichol-linked oligosaccharides begins on the cytosolic side of the endoplasmic reticulum membrane and finishes in its lumen. The sequential addition of sugars to dolichol pyrophosphate produces dolichol-linked oligosaccharides containing fourteen sugars, including two GlcNAcs, nine mannoses and three glucoses. Once assembled, the oligosaccharide is transferred from the lipid to nascent proteins by oligosaccharyltransferases. In the lumen of the endoplasmic reticulum, adds the third and last glucose residue from dolichyl phosphate glucose (Dol-P-Glc) onto the lipid-linked oligosaccharide intermediate Glc(2)Man(9)GlcNAc(2)-PP-Dol to produce Glc(3)Man(9)GlcNAc(2)-PP-Dol.</text>
</comment>
<keyword evidence="6 14" id="KW-0328">Glycosyltransferase</keyword>
<gene>
    <name evidence="16" type="primary">LOC111106457</name>
</gene>
<feature type="transmembrane region" description="Helical" evidence="14">
    <location>
        <begin position="185"/>
        <end position="204"/>
    </location>
</feature>
<feature type="transmembrane region" description="Helical" evidence="14">
    <location>
        <begin position="248"/>
        <end position="272"/>
    </location>
</feature>
<dbReference type="PANTHER" id="PTHR12989:SF10">
    <property type="entry name" value="DOL-P-GLC:GLC(2)MAN(9)GLCNAC(2)-PP-DOL ALPHA-1,2-GLUCOSYLTRANSFERASE-RELATED"/>
    <property type="match status" value="1"/>
</dbReference>
<evidence type="ECO:0000256" key="13">
    <source>
        <dbReference type="ARBA" id="ARBA00048064"/>
    </source>
</evidence>
<dbReference type="InterPro" id="IPR016900">
    <property type="entry name" value="Alg10"/>
</dbReference>
<organism evidence="15 16">
    <name type="scientific">Crassostrea virginica</name>
    <name type="common">Eastern oyster</name>
    <dbReference type="NCBI Taxonomy" id="6565"/>
    <lineage>
        <taxon>Eukaryota</taxon>
        <taxon>Metazoa</taxon>
        <taxon>Spiralia</taxon>
        <taxon>Lophotrochozoa</taxon>
        <taxon>Mollusca</taxon>
        <taxon>Bivalvia</taxon>
        <taxon>Autobranchia</taxon>
        <taxon>Pteriomorphia</taxon>
        <taxon>Ostreida</taxon>
        <taxon>Ostreoidea</taxon>
        <taxon>Ostreidae</taxon>
        <taxon>Crassostrea</taxon>
    </lineage>
</organism>
<dbReference type="KEGG" id="cvn:111106457"/>
<comment type="similarity">
    <text evidence="3 14">Belongs to the ALG10 glucosyltransferase family.</text>
</comment>
<feature type="transmembrane region" description="Helical" evidence="14">
    <location>
        <begin position="292"/>
        <end position="310"/>
    </location>
</feature>
<keyword evidence="8 14" id="KW-0812">Transmembrane</keyword>
<comment type="subcellular location">
    <subcellularLocation>
        <location evidence="1">Endoplasmic reticulum membrane</location>
        <topology evidence="1">Multi-pass membrane protein</topology>
    </subcellularLocation>
</comment>
<feature type="transmembrane region" description="Helical" evidence="14">
    <location>
        <begin position="317"/>
        <end position="339"/>
    </location>
</feature>
<dbReference type="Pfam" id="PF04922">
    <property type="entry name" value="DIE2_ALG10"/>
    <property type="match status" value="1"/>
</dbReference>
<sequence length="475" mass="55351">MGHAANVLAFAGIFAVNSVLMYVSNHVQQSPYMDEIFHIRQAKHYCHGNFSVWDPMITTLPGLYLVTVGILRPLTLLLGADMVCSVTGFRLINILFQSGTFYVLKAIYGLIHSTPTAERGTDKVALMTAVTLTFFPLLHFFTFLYYTDPGSTFFVLLMYLFHLQGNKTLAAFMGGMSILFRQTNVVWVVFVAGLMAADIVQEWMNNHPHFKKKDKNQQDSLTDIQTIQSCFKLVVADFKYAPQNLVKLIGLICVQCIHYIIIIGLFGLFVYLNEGIVVGDRSQHEACLNFPQVFYFVSFTVLFLSPYMIRPSRIVDFILFSVKNITITVGFLAVSYALVNKYTHVHLYLISDNRHYTFYVWSKIYERFSFMRYALILPYYYGIFSLLQSIRYKNIFWKLVFIICLFVSTIPQKLLEFRYFILPYLIYRLNVKYVSWREIALEMMIYMAINVFTIYMFIAKPFQWGENVELQRFMW</sequence>
<evidence type="ECO:0000256" key="11">
    <source>
        <dbReference type="ARBA" id="ARBA00023136"/>
    </source>
</evidence>